<name>A0A2P2IZR7_RHIMU</name>
<dbReference type="NCBIfam" id="TIGR00756">
    <property type="entry name" value="PPR"/>
    <property type="match status" value="3"/>
</dbReference>
<dbReference type="PANTHER" id="PTHR45717">
    <property type="entry name" value="OS12G0527900 PROTEIN"/>
    <property type="match status" value="1"/>
</dbReference>
<dbReference type="SUPFAM" id="SSF48452">
    <property type="entry name" value="TPR-like"/>
    <property type="match status" value="1"/>
</dbReference>
<comment type="subcellular location">
    <subcellularLocation>
        <location evidence="1">Mitochondrion</location>
    </subcellularLocation>
</comment>
<dbReference type="Pfam" id="PF01535">
    <property type="entry name" value="PPR"/>
    <property type="match status" value="2"/>
</dbReference>
<feature type="repeat" description="PPR" evidence="6">
    <location>
        <begin position="211"/>
        <end position="245"/>
    </location>
</feature>
<keyword evidence="5" id="KW-0496">Mitochondrion</keyword>
<dbReference type="Gene3D" id="1.25.40.10">
    <property type="entry name" value="Tetratricopeptide repeat domain"/>
    <property type="match status" value="3"/>
</dbReference>
<evidence type="ECO:0000256" key="3">
    <source>
        <dbReference type="ARBA" id="ARBA00022737"/>
    </source>
</evidence>
<dbReference type="PANTHER" id="PTHR45717:SF8">
    <property type="entry name" value="OS01G0301000 PROTEIN"/>
    <property type="match status" value="1"/>
</dbReference>
<sequence>MAKQPNRLLSTGSCLARQLCTVAAEKLSKATLAAARSRGDPKKLYRRLSALGATGETVKKTLNEFVMEGNSVNKDKFVRCVKELRRYQKFEHALEILDWMEKRKMGLSHGDYGMRVDLIAKVKGIAEAENYFSGLPPSSKNRFTFGALLNCYCRELATDKALDLFKQMDEMNLLNCSLPFNNLMSLHMRLGQPEEVPNLVHEMKRRNINLDTFTYNIWMQSCAHLNGLEEVEKVLEEMKKDGEDKSDWTTYSNLATIYMKAGIFDKAELALKKLEVVMKPHHRDSYHFLISFYACMSNVAEVNRVWESLKSNLDTTNMSYLNMLHAFAKLKDTGGIAKCFKEWESSCSYYDMRLANVVIEAYLQQDMYEEAMLIFDGAVKKSKGPFFNAREMFMVFFLKNHQLDSALDHLKKALSEAELCKWQPRQETLSAFFNYFHEEKDVDGAEKFCKVLKAINSLDSNAYRWLLKTYVTAGKIGPELHQRLEDDGIEISEEIENLLESVCPA</sequence>
<dbReference type="FunFam" id="1.25.40.10:FF:000385">
    <property type="entry name" value="Pentatricopeptide repeat-containing protein mitochondrial"/>
    <property type="match status" value="1"/>
</dbReference>
<feature type="repeat" description="PPR" evidence="6">
    <location>
        <begin position="141"/>
        <end position="175"/>
    </location>
</feature>
<keyword evidence="4" id="KW-0809">Transit peptide</keyword>
<dbReference type="Pfam" id="PF13041">
    <property type="entry name" value="PPR_2"/>
    <property type="match status" value="1"/>
</dbReference>
<evidence type="ECO:0000256" key="2">
    <source>
        <dbReference type="ARBA" id="ARBA00007626"/>
    </source>
</evidence>
<proteinExistence type="inferred from homology"/>
<dbReference type="GO" id="GO:0005739">
    <property type="term" value="C:mitochondrion"/>
    <property type="evidence" value="ECO:0007669"/>
    <property type="project" value="UniProtKB-SubCell"/>
</dbReference>
<evidence type="ECO:0000256" key="5">
    <source>
        <dbReference type="ARBA" id="ARBA00023128"/>
    </source>
</evidence>
<reference evidence="7" key="1">
    <citation type="submission" date="2018-02" db="EMBL/GenBank/DDBJ databases">
        <title>Rhizophora mucronata_Transcriptome.</title>
        <authorList>
            <person name="Meera S.P."/>
            <person name="Sreeshan A."/>
            <person name="Augustine A."/>
        </authorList>
    </citation>
    <scope>NUCLEOTIDE SEQUENCE</scope>
    <source>
        <tissue evidence="7">Leaf</tissue>
    </source>
</reference>
<dbReference type="InterPro" id="IPR011990">
    <property type="entry name" value="TPR-like_helical_dom_sf"/>
</dbReference>
<protein>
    <submittedName>
        <fullName evidence="7">Uncharacterized protein MANES_01G229000</fullName>
    </submittedName>
</protein>
<dbReference type="AlphaFoldDB" id="A0A2P2IZR7"/>
<keyword evidence="3" id="KW-0677">Repeat</keyword>
<evidence type="ECO:0000313" key="7">
    <source>
        <dbReference type="EMBL" id="MBW86713.1"/>
    </source>
</evidence>
<dbReference type="GO" id="GO:0003729">
    <property type="term" value="F:mRNA binding"/>
    <property type="evidence" value="ECO:0007669"/>
    <property type="project" value="UniProtKB-ARBA"/>
</dbReference>
<accession>A0A2P2IZR7</accession>
<dbReference type="PROSITE" id="PS51375">
    <property type="entry name" value="PPR"/>
    <property type="match status" value="2"/>
</dbReference>
<evidence type="ECO:0000256" key="4">
    <source>
        <dbReference type="ARBA" id="ARBA00022946"/>
    </source>
</evidence>
<comment type="similarity">
    <text evidence="2">Belongs to the PPR family. P subfamily.</text>
</comment>
<dbReference type="InterPro" id="IPR002885">
    <property type="entry name" value="PPR_rpt"/>
</dbReference>
<evidence type="ECO:0000256" key="1">
    <source>
        <dbReference type="ARBA" id="ARBA00004173"/>
    </source>
</evidence>
<evidence type="ECO:0000256" key="6">
    <source>
        <dbReference type="PROSITE-ProRule" id="PRU00708"/>
    </source>
</evidence>
<dbReference type="EMBL" id="GGEC01006230">
    <property type="protein sequence ID" value="MBW86713.1"/>
    <property type="molecule type" value="Transcribed_RNA"/>
</dbReference>
<organism evidence="7">
    <name type="scientific">Rhizophora mucronata</name>
    <name type="common">Asiatic mangrove</name>
    <dbReference type="NCBI Taxonomy" id="61149"/>
    <lineage>
        <taxon>Eukaryota</taxon>
        <taxon>Viridiplantae</taxon>
        <taxon>Streptophyta</taxon>
        <taxon>Embryophyta</taxon>
        <taxon>Tracheophyta</taxon>
        <taxon>Spermatophyta</taxon>
        <taxon>Magnoliopsida</taxon>
        <taxon>eudicotyledons</taxon>
        <taxon>Gunneridae</taxon>
        <taxon>Pentapetalae</taxon>
        <taxon>rosids</taxon>
        <taxon>fabids</taxon>
        <taxon>Malpighiales</taxon>
        <taxon>Rhizophoraceae</taxon>
        <taxon>Rhizophora</taxon>
    </lineage>
</organism>